<dbReference type="NCBIfam" id="TIGR02937">
    <property type="entry name" value="sigma70-ECF"/>
    <property type="match status" value="1"/>
</dbReference>
<dbReference type="InterPro" id="IPR039425">
    <property type="entry name" value="RNA_pol_sigma-70-like"/>
</dbReference>
<dbReference type="InterPro" id="IPR014327">
    <property type="entry name" value="RNA_pol_sigma70_bacteroid"/>
</dbReference>
<dbReference type="RefSeq" id="WP_379662288.1">
    <property type="nucleotide sequence ID" value="NZ_JBHUDG010000012.1"/>
</dbReference>
<dbReference type="PANTHER" id="PTHR43133:SF46">
    <property type="entry name" value="RNA POLYMERASE SIGMA-70 FACTOR ECF SUBFAMILY"/>
    <property type="match status" value="1"/>
</dbReference>
<dbReference type="InterPro" id="IPR013325">
    <property type="entry name" value="RNA_pol_sigma_r2"/>
</dbReference>
<feature type="domain" description="RNA polymerase sigma factor 70 region 4 type 2" evidence="6">
    <location>
        <begin position="121"/>
        <end position="171"/>
    </location>
</feature>
<evidence type="ECO:0000259" key="5">
    <source>
        <dbReference type="Pfam" id="PF04542"/>
    </source>
</evidence>
<accession>A0ABW4IAX4</accession>
<dbReference type="NCBIfam" id="TIGR02985">
    <property type="entry name" value="Sig70_bacteroi1"/>
    <property type="match status" value="1"/>
</dbReference>
<comment type="similarity">
    <text evidence="1">Belongs to the sigma-70 factor family. ECF subfamily.</text>
</comment>
<dbReference type="InterPro" id="IPR007627">
    <property type="entry name" value="RNA_pol_sigma70_r2"/>
</dbReference>
<proteinExistence type="inferred from homology"/>
<dbReference type="SUPFAM" id="SSF88659">
    <property type="entry name" value="Sigma3 and sigma4 domains of RNA polymerase sigma factors"/>
    <property type="match status" value="1"/>
</dbReference>
<dbReference type="Gene3D" id="1.10.1740.10">
    <property type="match status" value="1"/>
</dbReference>
<dbReference type="InterPro" id="IPR013249">
    <property type="entry name" value="RNA_pol_sigma70_r4_t2"/>
</dbReference>
<evidence type="ECO:0000259" key="6">
    <source>
        <dbReference type="Pfam" id="PF08281"/>
    </source>
</evidence>
<sequence length="180" mass="21006">MSEFSDQQVIALLKDSEEKGLTILFKKYWSFLYSVAFNVFRDKDVCEDIVQEIFLKIWEKREELEIRTSLKTYLLSSVKYEVYRQLKKEQAKSPITTEVSESLFAASVEKNLEHKELVHNIASAVNSLPPKCKEIYQLSRNEYLSHKEIAHKMNISTKTVENHLTKALKHLKVSIGSFLF</sequence>
<keyword evidence="4" id="KW-0804">Transcription</keyword>
<dbReference type="Pfam" id="PF04542">
    <property type="entry name" value="Sigma70_r2"/>
    <property type="match status" value="1"/>
</dbReference>
<evidence type="ECO:0000256" key="2">
    <source>
        <dbReference type="ARBA" id="ARBA00023015"/>
    </source>
</evidence>
<dbReference type="Proteomes" id="UP001597118">
    <property type="component" value="Unassembled WGS sequence"/>
</dbReference>
<keyword evidence="3" id="KW-0731">Sigma factor</keyword>
<evidence type="ECO:0000256" key="4">
    <source>
        <dbReference type="ARBA" id="ARBA00023163"/>
    </source>
</evidence>
<organism evidence="7 8">
    <name type="scientific">Pseudopedobacter beijingensis</name>
    <dbReference type="NCBI Taxonomy" id="1207056"/>
    <lineage>
        <taxon>Bacteria</taxon>
        <taxon>Pseudomonadati</taxon>
        <taxon>Bacteroidota</taxon>
        <taxon>Sphingobacteriia</taxon>
        <taxon>Sphingobacteriales</taxon>
        <taxon>Sphingobacteriaceae</taxon>
        <taxon>Pseudopedobacter</taxon>
    </lineage>
</organism>
<gene>
    <name evidence="7" type="ORF">ACFSAH_08480</name>
</gene>
<dbReference type="InterPro" id="IPR036388">
    <property type="entry name" value="WH-like_DNA-bd_sf"/>
</dbReference>
<evidence type="ECO:0000256" key="3">
    <source>
        <dbReference type="ARBA" id="ARBA00023082"/>
    </source>
</evidence>
<evidence type="ECO:0000313" key="8">
    <source>
        <dbReference type="Proteomes" id="UP001597118"/>
    </source>
</evidence>
<keyword evidence="8" id="KW-1185">Reference proteome</keyword>
<evidence type="ECO:0000256" key="1">
    <source>
        <dbReference type="ARBA" id="ARBA00010641"/>
    </source>
</evidence>
<keyword evidence="2" id="KW-0805">Transcription regulation</keyword>
<dbReference type="SUPFAM" id="SSF88946">
    <property type="entry name" value="Sigma2 domain of RNA polymerase sigma factors"/>
    <property type="match status" value="1"/>
</dbReference>
<dbReference type="Pfam" id="PF08281">
    <property type="entry name" value="Sigma70_r4_2"/>
    <property type="match status" value="1"/>
</dbReference>
<dbReference type="EMBL" id="JBHUDG010000012">
    <property type="protein sequence ID" value="MFD1629910.1"/>
    <property type="molecule type" value="Genomic_DNA"/>
</dbReference>
<comment type="caution">
    <text evidence="7">The sequence shown here is derived from an EMBL/GenBank/DDBJ whole genome shotgun (WGS) entry which is preliminary data.</text>
</comment>
<dbReference type="InterPro" id="IPR014284">
    <property type="entry name" value="RNA_pol_sigma-70_dom"/>
</dbReference>
<dbReference type="Gene3D" id="1.10.10.10">
    <property type="entry name" value="Winged helix-like DNA-binding domain superfamily/Winged helix DNA-binding domain"/>
    <property type="match status" value="1"/>
</dbReference>
<feature type="domain" description="RNA polymerase sigma-70 region 2" evidence="5">
    <location>
        <begin position="24"/>
        <end position="90"/>
    </location>
</feature>
<name>A0ABW4IAX4_9SPHI</name>
<dbReference type="PANTHER" id="PTHR43133">
    <property type="entry name" value="RNA POLYMERASE ECF-TYPE SIGMA FACTO"/>
    <property type="match status" value="1"/>
</dbReference>
<evidence type="ECO:0000313" key="7">
    <source>
        <dbReference type="EMBL" id="MFD1629910.1"/>
    </source>
</evidence>
<protein>
    <submittedName>
        <fullName evidence="7">RNA polymerase sigma factor</fullName>
    </submittedName>
</protein>
<reference evidence="8" key="1">
    <citation type="journal article" date="2019" name="Int. J. Syst. Evol. Microbiol.">
        <title>The Global Catalogue of Microorganisms (GCM) 10K type strain sequencing project: providing services to taxonomists for standard genome sequencing and annotation.</title>
        <authorList>
            <consortium name="The Broad Institute Genomics Platform"/>
            <consortium name="The Broad Institute Genome Sequencing Center for Infectious Disease"/>
            <person name="Wu L."/>
            <person name="Ma J."/>
        </authorList>
    </citation>
    <scope>NUCLEOTIDE SEQUENCE [LARGE SCALE GENOMIC DNA]</scope>
    <source>
        <strain evidence="8">CCUG 53762</strain>
    </source>
</reference>
<dbReference type="InterPro" id="IPR013324">
    <property type="entry name" value="RNA_pol_sigma_r3/r4-like"/>
</dbReference>